<dbReference type="GO" id="GO:0005886">
    <property type="term" value="C:plasma membrane"/>
    <property type="evidence" value="ECO:0007669"/>
    <property type="project" value="UniProtKB-SubCell"/>
</dbReference>
<evidence type="ECO:0000259" key="6">
    <source>
        <dbReference type="Pfam" id="PF12696"/>
    </source>
</evidence>
<keyword evidence="3" id="KW-0812">Transmembrane</keyword>
<dbReference type="PANTHER" id="PTHR37937:SF1">
    <property type="entry name" value="CONJUGATIVE TRANSFER: DNA TRANSPORT"/>
    <property type="match status" value="1"/>
</dbReference>
<keyword evidence="5" id="KW-0472">Membrane</keyword>
<dbReference type="EMBL" id="FNSL01000001">
    <property type="protein sequence ID" value="SEB79172.1"/>
    <property type="molecule type" value="Genomic_DNA"/>
</dbReference>
<accession>A0A1H4M9X7</accession>
<sequence length="483" mass="53883">MSGLVRASEGIRPGIELGFFRGNPLVYDGTEPVAIDAQAGKGKLTRFLGVNLVSPRTAHVTKIITDPKDAELAWISWKTLERQGYRVRFINPARLYGYPGESFNINTRLLEVAARPELRAIVGDAAYDAASYLVPVDPNPAHRWIGQGVRTMCALYNKISALYPDERFPCTPGGLWDFFGRDPDAIADDLLMWSLDERMHDEAGMCRQVASLTQSRDQWNAYSSLIIERLQGFQPGSASRAATERNSFDPADMKNERTALFIIGSAQSETSRNFVGAMTAAIIERFAAASGKLRALVVGDEWGQLYVSNFEPILTLYRQGGINFLGAFQNAPAQIEGRYGKELARIWKKAVAHTLYRGLPDTETLREIEHRSGRTSVMVRGFNVNQNQVNGSGDSLSEQSRPLLQVEDIRLATGGETGLLESRDHGYFTVDLPNFWERPELSGYLRDVREKPDKYEWLSTSQHHSVNACEENYHFLPSAALGK</sequence>
<reference evidence="8" key="1">
    <citation type="submission" date="2016-10" db="EMBL/GenBank/DDBJ databases">
        <authorList>
            <person name="Varghese N."/>
            <person name="Submissions S."/>
        </authorList>
    </citation>
    <scope>NUCLEOTIDE SEQUENCE [LARGE SCALE GENOMIC DNA]</scope>
    <source>
        <strain evidence="8">ES.061</strain>
    </source>
</reference>
<gene>
    <name evidence="7" type="ORF">SAMN05216452_3192</name>
</gene>
<comment type="subcellular location">
    <subcellularLocation>
        <location evidence="1">Cell membrane</location>
        <topology evidence="1">Multi-pass membrane protein</topology>
    </subcellularLocation>
</comment>
<dbReference type="Proteomes" id="UP000199064">
    <property type="component" value="Unassembled WGS sequence"/>
</dbReference>
<dbReference type="InterPro" id="IPR027417">
    <property type="entry name" value="P-loop_NTPase"/>
</dbReference>
<evidence type="ECO:0000256" key="4">
    <source>
        <dbReference type="ARBA" id="ARBA00022989"/>
    </source>
</evidence>
<dbReference type="SUPFAM" id="SSF52540">
    <property type="entry name" value="P-loop containing nucleoside triphosphate hydrolases"/>
    <property type="match status" value="1"/>
</dbReference>
<dbReference type="Gene3D" id="3.40.50.300">
    <property type="entry name" value="P-loop containing nucleotide triphosphate hydrolases"/>
    <property type="match status" value="1"/>
</dbReference>
<protein>
    <submittedName>
        <fullName evidence="7">Type IV secretion system protein VirD4</fullName>
    </submittedName>
</protein>
<feature type="domain" description="TraD/TraG TraM recognition site" evidence="6">
    <location>
        <begin position="296"/>
        <end position="410"/>
    </location>
</feature>
<dbReference type="InterPro" id="IPR032689">
    <property type="entry name" value="TraG-D_C"/>
</dbReference>
<evidence type="ECO:0000256" key="1">
    <source>
        <dbReference type="ARBA" id="ARBA00004651"/>
    </source>
</evidence>
<dbReference type="Pfam" id="PF12696">
    <property type="entry name" value="TraG-D_C"/>
    <property type="match status" value="1"/>
</dbReference>
<name>A0A1H4M9X7_9HYPH</name>
<evidence type="ECO:0000256" key="5">
    <source>
        <dbReference type="ARBA" id="ARBA00023136"/>
    </source>
</evidence>
<dbReference type="AlphaFoldDB" id="A0A1H4M9X7"/>
<evidence type="ECO:0000256" key="2">
    <source>
        <dbReference type="ARBA" id="ARBA00022475"/>
    </source>
</evidence>
<evidence type="ECO:0000256" key="3">
    <source>
        <dbReference type="ARBA" id="ARBA00022692"/>
    </source>
</evidence>
<keyword evidence="4" id="KW-1133">Transmembrane helix</keyword>
<keyword evidence="8" id="KW-1185">Reference proteome</keyword>
<dbReference type="InterPro" id="IPR051539">
    <property type="entry name" value="T4SS-coupling_protein"/>
</dbReference>
<proteinExistence type="predicted"/>
<keyword evidence="2" id="KW-1003">Cell membrane</keyword>
<dbReference type="RefSeq" id="WP_090329441.1">
    <property type="nucleotide sequence ID" value="NZ_FNSL01000001.1"/>
</dbReference>
<organism evidence="7 8">
    <name type="scientific">Nitratireductor aquibiodomus</name>
    <dbReference type="NCBI Taxonomy" id="204799"/>
    <lineage>
        <taxon>Bacteria</taxon>
        <taxon>Pseudomonadati</taxon>
        <taxon>Pseudomonadota</taxon>
        <taxon>Alphaproteobacteria</taxon>
        <taxon>Hyphomicrobiales</taxon>
        <taxon>Phyllobacteriaceae</taxon>
        <taxon>Nitratireductor</taxon>
    </lineage>
</organism>
<evidence type="ECO:0000313" key="7">
    <source>
        <dbReference type="EMBL" id="SEB79172.1"/>
    </source>
</evidence>
<dbReference type="PANTHER" id="PTHR37937">
    <property type="entry name" value="CONJUGATIVE TRANSFER: DNA TRANSPORT"/>
    <property type="match status" value="1"/>
</dbReference>
<evidence type="ECO:0000313" key="8">
    <source>
        <dbReference type="Proteomes" id="UP000199064"/>
    </source>
</evidence>